<keyword evidence="2" id="KW-1185">Reference proteome</keyword>
<protein>
    <submittedName>
        <fullName evidence="1">Uncharacterized protein</fullName>
    </submittedName>
</protein>
<name>A0A4V0YRA2_9BACT</name>
<dbReference type="RefSeq" id="WP_129355153.1">
    <property type="nucleotide sequence ID" value="NZ_CP026538.1"/>
</dbReference>
<dbReference type="EMBL" id="CP026538">
    <property type="protein sequence ID" value="QAZ69092.1"/>
    <property type="molecule type" value="Genomic_DNA"/>
</dbReference>
<dbReference type="KEGG" id="dcb:C3Y92_18350"/>
<dbReference type="OrthoDB" id="5461430at2"/>
<proteinExistence type="predicted"/>
<evidence type="ECO:0000313" key="1">
    <source>
        <dbReference type="EMBL" id="QAZ69092.1"/>
    </source>
</evidence>
<evidence type="ECO:0000313" key="2">
    <source>
        <dbReference type="Proteomes" id="UP000293296"/>
    </source>
</evidence>
<organism evidence="1 2">
    <name type="scientific">Solidesulfovibrio carbinolicus</name>
    <dbReference type="NCBI Taxonomy" id="296842"/>
    <lineage>
        <taxon>Bacteria</taxon>
        <taxon>Pseudomonadati</taxon>
        <taxon>Thermodesulfobacteriota</taxon>
        <taxon>Desulfovibrionia</taxon>
        <taxon>Desulfovibrionales</taxon>
        <taxon>Desulfovibrionaceae</taxon>
        <taxon>Solidesulfovibrio</taxon>
    </lineage>
</organism>
<sequence>MSGPWSNAAAAWTALTAAWGKMAGQAVEATVGRPVAAATAVGGAGAARADPGGGDLAVRMETRPAATAAATQAPATSAALSAALREAVAAALAEPLAARAAVESAARGAATAASAVAPVGPAGLSAAPRTCLAGTGIREVARLCSPPTTATRLRSFLVTRLGLSSAIDIEQT</sequence>
<dbReference type="AlphaFoldDB" id="A0A4V0YRA2"/>
<dbReference type="Proteomes" id="UP000293296">
    <property type="component" value="Chromosome"/>
</dbReference>
<gene>
    <name evidence="1" type="ORF">C3Y92_18350</name>
</gene>
<reference evidence="1 2" key="1">
    <citation type="submission" date="2018-02" db="EMBL/GenBank/DDBJ databases">
        <title>Genome sequence of Desulfovibrio carbinolicus DSM 3852.</title>
        <authorList>
            <person name="Wilbanks E."/>
            <person name="Skennerton C.T."/>
            <person name="Orphan V.J."/>
        </authorList>
    </citation>
    <scope>NUCLEOTIDE SEQUENCE [LARGE SCALE GENOMIC DNA]</scope>
    <source>
        <strain evidence="1 2">DSM 3852</strain>
    </source>
</reference>
<accession>A0A4V0YRA2</accession>